<evidence type="ECO:0000259" key="3">
    <source>
        <dbReference type="Pfam" id="PF04389"/>
    </source>
</evidence>
<organism evidence="4 5">
    <name type="scientific">Actinocorallia libanotica</name>
    <dbReference type="NCBI Taxonomy" id="46162"/>
    <lineage>
        <taxon>Bacteria</taxon>
        <taxon>Bacillati</taxon>
        <taxon>Actinomycetota</taxon>
        <taxon>Actinomycetes</taxon>
        <taxon>Streptosporangiales</taxon>
        <taxon>Thermomonosporaceae</taxon>
        <taxon>Actinocorallia</taxon>
    </lineage>
</organism>
<keyword evidence="4" id="KW-0031">Aminopeptidase</keyword>
<dbReference type="Pfam" id="PF04389">
    <property type="entry name" value="Peptidase_M28"/>
    <property type="match status" value="1"/>
</dbReference>
<evidence type="ECO:0000259" key="2">
    <source>
        <dbReference type="Pfam" id="PF02225"/>
    </source>
</evidence>
<evidence type="ECO:0000313" key="5">
    <source>
        <dbReference type="Proteomes" id="UP001500665"/>
    </source>
</evidence>
<keyword evidence="4" id="KW-0378">Hydrolase</keyword>
<dbReference type="SUPFAM" id="SSF53187">
    <property type="entry name" value="Zn-dependent exopeptidases"/>
    <property type="match status" value="1"/>
</dbReference>
<proteinExistence type="predicted"/>
<dbReference type="RefSeq" id="WP_344235309.1">
    <property type="nucleotide sequence ID" value="NZ_BAAAHH010000001.1"/>
</dbReference>
<feature type="domain" description="Peptidase M28" evidence="3">
    <location>
        <begin position="263"/>
        <end position="477"/>
    </location>
</feature>
<keyword evidence="4" id="KW-0645">Protease</keyword>
<evidence type="ECO:0000256" key="1">
    <source>
        <dbReference type="SAM" id="SignalP"/>
    </source>
</evidence>
<dbReference type="Gene3D" id="3.40.630.10">
    <property type="entry name" value="Zn peptidases"/>
    <property type="match status" value="2"/>
</dbReference>
<dbReference type="GO" id="GO:0004177">
    <property type="term" value="F:aminopeptidase activity"/>
    <property type="evidence" value="ECO:0007669"/>
    <property type="project" value="UniProtKB-KW"/>
</dbReference>
<dbReference type="EMBL" id="BAAAHH010000001">
    <property type="protein sequence ID" value="GAA0935369.1"/>
    <property type="molecule type" value="Genomic_DNA"/>
</dbReference>
<dbReference type="Gene3D" id="3.50.30.30">
    <property type="match status" value="1"/>
</dbReference>
<dbReference type="PANTHER" id="PTHR12147:SF26">
    <property type="entry name" value="PEPTIDASE M28 DOMAIN-CONTAINING PROTEIN"/>
    <property type="match status" value="1"/>
</dbReference>
<dbReference type="InterPro" id="IPR007484">
    <property type="entry name" value="Peptidase_M28"/>
</dbReference>
<reference evidence="4 5" key="1">
    <citation type="journal article" date="2019" name="Int. J. Syst. Evol. Microbiol.">
        <title>The Global Catalogue of Microorganisms (GCM) 10K type strain sequencing project: providing services to taxonomists for standard genome sequencing and annotation.</title>
        <authorList>
            <consortium name="The Broad Institute Genomics Platform"/>
            <consortium name="The Broad Institute Genome Sequencing Center for Infectious Disease"/>
            <person name="Wu L."/>
            <person name="Ma J."/>
        </authorList>
    </citation>
    <scope>NUCLEOTIDE SEQUENCE [LARGE SCALE GENOMIC DNA]</scope>
    <source>
        <strain evidence="4 5">JCM 10696</strain>
    </source>
</reference>
<dbReference type="InterPro" id="IPR006311">
    <property type="entry name" value="TAT_signal"/>
</dbReference>
<gene>
    <name evidence="4" type="primary">paaP</name>
    <name evidence="4" type="ORF">GCM10009550_00370</name>
</gene>
<dbReference type="Proteomes" id="UP001500665">
    <property type="component" value="Unassembled WGS sequence"/>
</dbReference>
<evidence type="ECO:0000313" key="4">
    <source>
        <dbReference type="EMBL" id="GAA0935369.1"/>
    </source>
</evidence>
<comment type="caution">
    <text evidence="4">The sequence shown here is derived from an EMBL/GenBank/DDBJ whole genome shotgun (WGS) entry which is preliminary data.</text>
</comment>
<accession>A0ABN1PZD2</accession>
<dbReference type="InterPro" id="IPR003137">
    <property type="entry name" value="PA_domain"/>
</dbReference>
<feature type="signal peptide" evidence="1">
    <location>
        <begin position="1"/>
        <end position="29"/>
    </location>
</feature>
<dbReference type="InterPro" id="IPR046450">
    <property type="entry name" value="PA_dom_sf"/>
</dbReference>
<protein>
    <submittedName>
        <fullName evidence="4">Aminopeptidase PaaP</fullName>
    </submittedName>
</protein>
<name>A0ABN1PZD2_9ACTN</name>
<dbReference type="SUPFAM" id="SSF52025">
    <property type="entry name" value="PA domain"/>
    <property type="match status" value="1"/>
</dbReference>
<sequence length="512" mass="53417">MRNFRRRGLFAASATALIMAAAAVSPVAAAPDPLAQAAAVKPDAVQRHLRALQKIAEAHGGTRASGTPGYAASRDYVVRQLRQAGYKPTVQEFQFPFFSENSLAAFAQLTPDAVTYEPTPLDGSSLGDFFTMEYSGSGDVTGTVRPVDVQIPPGAEPNSSTSGCEASDFAGFPAGAVALVQRGTCTFYDKAVNAQAAGAAAVILFNEGQPGRAEVLTGTLGAPDVTIPVIGTSHAIGVDLADPAGTTVRVRTDTTSDTRTTWNVLAETKKGSRDDIVMSGAHLDSVPVGAGINDNGSGSAALLELALKSNKLKLKNKLRFAWWGAEENNLLGSTHYVGALSEAESARIAMYLNYDMIGSPNHVYFIYDGDDSDATGAPAGPEGSAQIEKVLEKYFDRRGLPHKGTDFDGRSDYGPFIATGIPSGGLFTGAEGIKTAEEAALFGGTAGQAYDPCYHAPCDGTANINPTALKHNLAAMAFTAYTFGSAAELPGTRARKGARSFAAPADQHRPAR</sequence>
<dbReference type="InterPro" id="IPR045175">
    <property type="entry name" value="M28_fam"/>
</dbReference>
<feature type="domain" description="PA" evidence="2">
    <location>
        <begin position="160"/>
        <end position="239"/>
    </location>
</feature>
<keyword evidence="5" id="KW-1185">Reference proteome</keyword>
<dbReference type="PANTHER" id="PTHR12147">
    <property type="entry name" value="METALLOPEPTIDASE M28 FAMILY MEMBER"/>
    <property type="match status" value="1"/>
</dbReference>
<keyword evidence="1" id="KW-0732">Signal</keyword>
<dbReference type="Pfam" id="PF02225">
    <property type="entry name" value="PA"/>
    <property type="match status" value="1"/>
</dbReference>
<dbReference type="PROSITE" id="PS51318">
    <property type="entry name" value="TAT"/>
    <property type="match status" value="1"/>
</dbReference>
<feature type="chain" id="PRO_5047201117" evidence="1">
    <location>
        <begin position="30"/>
        <end position="512"/>
    </location>
</feature>